<dbReference type="Proteomes" id="UP000747110">
    <property type="component" value="Unassembled WGS sequence"/>
</dbReference>
<protein>
    <recommendedName>
        <fullName evidence="4">Glycoside hydrolase family 42 N-terminal domain-containing protein</fullName>
    </recommendedName>
</protein>
<evidence type="ECO:0000256" key="3">
    <source>
        <dbReference type="SAM" id="Phobius"/>
    </source>
</evidence>
<dbReference type="PANTHER" id="PTHR36447">
    <property type="entry name" value="BETA-GALACTOSIDASE GANA"/>
    <property type="match status" value="1"/>
</dbReference>
<name>A0A8J4BVU0_9CHLO</name>
<accession>A0A8J4BVU0</accession>
<evidence type="ECO:0000256" key="2">
    <source>
        <dbReference type="ARBA" id="ARBA00023295"/>
    </source>
</evidence>
<dbReference type="GO" id="GO:0005975">
    <property type="term" value="P:carbohydrate metabolic process"/>
    <property type="evidence" value="ECO:0007669"/>
    <property type="project" value="InterPro"/>
</dbReference>
<dbReference type="InterPro" id="IPR013529">
    <property type="entry name" value="Glyco_hydro_42_N"/>
</dbReference>
<evidence type="ECO:0000256" key="1">
    <source>
        <dbReference type="ARBA" id="ARBA00022801"/>
    </source>
</evidence>
<dbReference type="PANTHER" id="PTHR36447:SF1">
    <property type="entry name" value="BETA-GALACTOSIDASE GANA"/>
    <property type="match status" value="1"/>
</dbReference>
<reference evidence="5" key="1">
    <citation type="journal article" date="2021" name="Proc. Natl. Acad. Sci. U.S.A.">
        <title>Three genomes in the algal genus Volvox reveal the fate of a haploid sex-determining region after a transition to homothallism.</title>
        <authorList>
            <person name="Yamamoto K."/>
            <person name="Hamaji T."/>
            <person name="Kawai-Toyooka H."/>
            <person name="Matsuzaki R."/>
            <person name="Takahashi F."/>
            <person name="Nishimura Y."/>
            <person name="Kawachi M."/>
            <person name="Noguchi H."/>
            <person name="Minakuchi Y."/>
            <person name="Umen J.G."/>
            <person name="Toyoda A."/>
            <person name="Nozaki H."/>
        </authorList>
    </citation>
    <scope>NUCLEOTIDE SEQUENCE</scope>
    <source>
        <strain evidence="5">NIES-3786</strain>
    </source>
</reference>
<dbReference type="OrthoDB" id="524207at2759"/>
<dbReference type="SUPFAM" id="SSF51445">
    <property type="entry name" value="(Trans)glycosidases"/>
    <property type="match status" value="1"/>
</dbReference>
<feature type="domain" description="Glycoside hydrolase family 42 N-terminal" evidence="4">
    <location>
        <begin position="107"/>
        <end position="316"/>
    </location>
</feature>
<evidence type="ECO:0000313" key="6">
    <source>
        <dbReference type="Proteomes" id="UP000747110"/>
    </source>
</evidence>
<keyword evidence="3" id="KW-1133">Transmembrane helix</keyword>
<evidence type="ECO:0000313" key="5">
    <source>
        <dbReference type="EMBL" id="GIL69578.1"/>
    </source>
</evidence>
<organism evidence="5 6">
    <name type="scientific">Volvox reticuliferus</name>
    <dbReference type="NCBI Taxonomy" id="1737510"/>
    <lineage>
        <taxon>Eukaryota</taxon>
        <taxon>Viridiplantae</taxon>
        <taxon>Chlorophyta</taxon>
        <taxon>core chlorophytes</taxon>
        <taxon>Chlorophyceae</taxon>
        <taxon>CS clade</taxon>
        <taxon>Chlamydomonadales</taxon>
        <taxon>Volvocaceae</taxon>
        <taxon>Volvox</taxon>
    </lineage>
</organism>
<gene>
    <name evidence="5" type="ORF">Vretifemale_469</name>
</gene>
<keyword evidence="3" id="KW-0472">Membrane</keyword>
<keyword evidence="3" id="KW-0812">Transmembrane</keyword>
<evidence type="ECO:0000259" key="4">
    <source>
        <dbReference type="Pfam" id="PF02449"/>
    </source>
</evidence>
<dbReference type="InterPro" id="IPR017853">
    <property type="entry name" value="GH"/>
</dbReference>
<feature type="transmembrane region" description="Helical" evidence="3">
    <location>
        <begin position="21"/>
        <end position="42"/>
    </location>
</feature>
<dbReference type="Gene3D" id="3.20.20.80">
    <property type="entry name" value="Glycosidases"/>
    <property type="match status" value="1"/>
</dbReference>
<dbReference type="GO" id="GO:0009341">
    <property type="term" value="C:beta-galactosidase complex"/>
    <property type="evidence" value="ECO:0007669"/>
    <property type="project" value="InterPro"/>
</dbReference>
<sequence>MAARSPLRGGKQDRASVRSTVETWLFIAVAVIFGALFIYVAAARSTSWAHVQPAGQTHLHPLQPQARRAIRNLAPTGTFGTIYHGELSSQFSALTDAPQLDALIATLKQMEGAGIGTVIYSTTWEWAEPKEGNIRYRYLDMLMDAACKNTSLKVNFAVDLVTAPTWIWKRYPDAVSYDADGRKYGRLSWFHKLGNAAAGEFLTHVTTHLANGYQGCIVAVQPVYNNAYQTRFTQEYDAFQDYSPYALLEYRNWLQRKGMPLELFNVRWGTSFRRWADVEPPKLHSGDFLGVDFSARYWDWLRFREELGSQVYINACMAVAATGLQCFHRFSEFFSVVDAIYGASMFKHIAASPATSFLVMDTNFITPYGTHIKPSKLRLYVSAARSYGKPVHFEAAVERVLSYSLIGRSFQSALMGGAESVGVSHWMTRMSPNDSLVKAYNNAVPTCMATELVGVFIHLDSCSAFHGLQWGWARTDPLHGFIEDLAEDLTARCETDVAVYVELGRFLADVNSFSRVVFVEPLLLYDTADFASYMAAKAALMHVPHEVLHLPANVTSGPQLVVLQDVLPRASPASAAGLASTSGLVTDTS</sequence>
<keyword evidence="6" id="KW-1185">Reference proteome</keyword>
<dbReference type="GO" id="GO:0004565">
    <property type="term" value="F:beta-galactosidase activity"/>
    <property type="evidence" value="ECO:0007669"/>
    <property type="project" value="InterPro"/>
</dbReference>
<keyword evidence="2" id="KW-0326">Glycosidase</keyword>
<proteinExistence type="predicted"/>
<dbReference type="Pfam" id="PF02449">
    <property type="entry name" value="Glyco_hydro_42"/>
    <property type="match status" value="1"/>
</dbReference>
<keyword evidence="1" id="KW-0378">Hydrolase</keyword>
<dbReference type="InterPro" id="IPR003476">
    <property type="entry name" value="Glyco_hydro_42"/>
</dbReference>
<comment type="caution">
    <text evidence="5">The sequence shown here is derived from an EMBL/GenBank/DDBJ whole genome shotgun (WGS) entry which is preliminary data.</text>
</comment>
<dbReference type="AlphaFoldDB" id="A0A8J4BVU0"/>
<dbReference type="EMBL" id="BNCP01000001">
    <property type="protein sequence ID" value="GIL69578.1"/>
    <property type="molecule type" value="Genomic_DNA"/>
</dbReference>